<protein>
    <submittedName>
        <fullName evidence="1">Tiorf80 protein</fullName>
    </submittedName>
</protein>
<dbReference type="AlphaFoldDB" id="Q9R6H9"/>
<geneLocation type="plasmid" evidence="1">
    <name>pTi-SAKURA</name>
</geneLocation>
<organism evidence="1">
    <name type="scientific">Agrobacterium tumefaciens</name>
    <dbReference type="NCBI Taxonomy" id="358"/>
    <lineage>
        <taxon>Bacteria</taxon>
        <taxon>Pseudomonadati</taxon>
        <taxon>Pseudomonadota</taxon>
        <taxon>Alphaproteobacteria</taxon>
        <taxon>Hyphomicrobiales</taxon>
        <taxon>Rhizobiaceae</taxon>
        <taxon>Rhizobium/Agrobacterium group</taxon>
        <taxon>Agrobacterium</taxon>
        <taxon>Agrobacterium tumefaciens complex</taxon>
    </lineage>
</organism>
<reference evidence="1" key="3">
    <citation type="journal article" date="1998" name="Nucleic Acids Symp. Ser.">
        <title>Genome structure of pTi-SAKURA (III): Characteristics of T-DNA.</title>
        <authorList>
            <person name="Ohta N."/>
            <person name="Suzuki K."/>
            <person name="Hattori Y."/>
            <person name="Uraji M."/>
            <person name="Katoh A."/>
            <person name="Yoshida K."/>
        </authorList>
    </citation>
    <scope>NUCLEOTIDE SEQUENCE</scope>
    <source>
        <strain evidence="1">MAFF 301001</strain>
        <plasmid evidence="1">pTi-SAKURA</plasmid>
    </source>
</reference>
<reference evidence="1" key="5">
    <citation type="journal article" date="1998" name="Nucleic Acids Symp. Ser.">
        <title>Genome structure of pTi-SAKURA (V): Complete nucleotide sequence of plasmid pTi-SAKURA's vir region in Agrobacterium tumefaciens.</title>
        <authorList>
            <person name="Hattori Y."/>
            <person name="Suzuki K."/>
            <person name="Ohta N."/>
            <person name="Uraji M."/>
            <person name="Katoh A."/>
            <person name="Yoshida K."/>
        </authorList>
    </citation>
    <scope>NUCLEOTIDE SEQUENCE</scope>
    <source>
        <strain evidence="1">MAFF 301001</strain>
        <plasmid evidence="1">pTi-SAKURA</plasmid>
    </source>
</reference>
<reference evidence="1" key="1">
    <citation type="journal article" date="1998" name="Biochim. Biophys. Acta">
        <title>Novel structural difference between nopaline- and octopine-type trbJ genes: construction of genetic and physical map and sequencing of trb/traI and rep gene clusters of a new Ti plasmid pTi-SAKURA.</title>
        <authorList>
            <person name="Suzuki K."/>
            <person name="Ohta N."/>
            <person name="Hattori Y."/>
            <person name="Uraji M."/>
            <person name="Katoh A."/>
            <person name="Yoshida K."/>
        </authorList>
    </citation>
    <scope>NUCLEOTIDE SEQUENCE</scope>
    <source>
        <strain evidence="1">MAFF 301001</strain>
        <plasmid evidence="1">pTi-SAKURA</plasmid>
    </source>
</reference>
<accession>Q9R6H9</accession>
<dbReference type="EMBL" id="AB016260">
    <property type="protein sequence ID" value="BAA87705.1"/>
    <property type="molecule type" value="Genomic_DNA"/>
</dbReference>
<reference evidence="1" key="6">
    <citation type="journal article" date="2000" name="Gene">
        <title>Complete nucleotide sequence of a plant tumor-inducing Ti plasmid.</title>
        <authorList>
            <person name="Suzuki K."/>
            <person name="Hattori Y."/>
            <person name="Uraji M."/>
            <person name="Ohta N."/>
            <person name="Iwata K."/>
            <person name="Murata K."/>
            <person name="Katoh A."/>
            <person name="Yoshida K."/>
        </authorList>
    </citation>
    <scope>NUCLEOTIDE SEQUENCE</scope>
    <source>
        <strain evidence="1">MAFF 301001</strain>
        <plasmid evidence="1">pTi-SAKURA</plasmid>
    </source>
</reference>
<proteinExistence type="predicted"/>
<name>Q9R6H9_AGRTU</name>
<reference evidence="1" key="4">
    <citation type="journal article" date="1998" name="Nucleic Acids Symp. Ser.">
        <title>Genome structure of pTi-SAKURA (IV): Characteristics of tra region.</title>
        <authorList>
            <person name="Uraji M."/>
            <person name="Suzuki K."/>
            <person name="Ohta N."/>
            <person name="Hattori Y."/>
            <person name="Katoh A."/>
            <person name="Yoshida K."/>
        </authorList>
    </citation>
    <scope>NUCLEOTIDE SEQUENCE</scope>
    <source>
        <strain evidence="1">MAFF 301001</strain>
        <plasmid evidence="1">pTi-SAKURA</plasmid>
    </source>
</reference>
<keyword evidence="1" id="KW-0614">Plasmid</keyword>
<reference evidence="1" key="2">
    <citation type="journal article" date="1998" name="Nucleic Acids Symp. Ser.">
        <title>Genome structure of pTi-SAKURA(I): Strategy for DNA sequencing of a Japanese cherry-Ti plasmid.</title>
        <authorList>
            <person name="Hattori Y."/>
            <person name="Suzuki K."/>
            <person name="Ohta N."/>
            <person name="Uraji M."/>
            <person name="Katoh A."/>
            <person name="Yoshida K."/>
        </authorList>
    </citation>
    <scope>NUCLEOTIDE SEQUENCE</scope>
    <source>
        <strain evidence="1">MAFF 301001</strain>
        <plasmid evidence="1">pTi-SAKURA</plasmid>
    </source>
</reference>
<sequence>MWTDVDQKPIRLAALASSGESDFPGIWAHRLTNLRQPQNRWVDWRIIRLTDDQTAPFHRRKDFQRNGSPVDENKIPWAGRRSTHKDWPFYEVPALASFEFCDCVGPFNPNVGPESVKQAIGNKDCPSAFALGETCRQIEPCLTTRCIGHRQSVQFECQKKRRLFEPQAGYHQQVRKQDVAKSVPVACARPLSSVRSETA</sequence>
<evidence type="ECO:0000313" key="1">
    <source>
        <dbReference type="EMBL" id="BAA87705.1"/>
    </source>
</evidence>
<gene>
    <name evidence="1" type="primary">tiorf80</name>
</gene>